<dbReference type="InterPro" id="IPR023286">
    <property type="entry name" value="ABATE_dom_sf"/>
</dbReference>
<feature type="domain" description="Zinc finger CGNR" evidence="1">
    <location>
        <begin position="124"/>
        <end position="171"/>
    </location>
</feature>
<dbReference type="AlphaFoldDB" id="A0A516KK29"/>
<dbReference type="Gene3D" id="1.10.3300.10">
    <property type="entry name" value="Jann2411-like domain"/>
    <property type="match status" value="1"/>
</dbReference>
<accession>A0A516KK29</accession>
<evidence type="ECO:0000259" key="1">
    <source>
        <dbReference type="Pfam" id="PF11706"/>
    </source>
</evidence>
<dbReference type="SUPFAM" id="SSF160904">
    <property type="entry name" value="Jann2411-like"/>
    <property type="match status" value="1"/>
</dbReference>
<organism evidence="2 3">
    <name type="scientific">Radiobacillus deserti</name>
    <dbReference type="NCBI Taxonomy" id="2594883"/>
    <lineage>
        <taxon>Bacteria</taxon>
        <taxon>Bacillati</taxon>
        <taxon>Bacillota</taxon>
        <taxon>Bacilli</taxon>
        <taxon>Bacillales</taxon>
        <taxon>Bacillaceae</taxon>
        <taxon>Radiobacillus</taxon>
    </lineage>
</organism>
<dbReference type="Proteomes" id="UP000315215">
    <property type="component" value="Chromosome"/>
</dbReference>
<dbReference type="KEGG" id="aqt:FN924_17165"/>
<dbReference type="PANTHER" id="PTHR35525">
    <property type="entry name" value="BLL6575 PROTEIN"/>
    <property type="match status" value="1"/>
</dbReference>
<protein>
    <submittedName>
        <fullName evidence="2">CGNR zinc finger domain-containing protein</fullName>
    </submittedName>
</protein>
<dbReference type="OrthoDB" id="123307at2"/>
<reference evidence="2 3" key="1">
    <citation type="submission" date="2019-07" db="EMBL/GenBank/DDBJ databases">
        <authorList>
            <person name="Li J."/>
        </authorList>
    </citation>
    <scope>NUCLEOTIDE SEQUENCE [LARGE SCALE GENOMIC DNA]</scope>
    <source>
        <strain evidence="2 3">TKL69</strain>
    </source>
</reference>
<dbReference type="Pfam" id="PF11706">
    <property type="entry name" value="zf-CGNR"/>
    <property type="match status" value="1"/>
</dbReference>
<dbReference type="RefSeq" id="WP_143896600.1">
    <property type="nucleotide sequence ID" value="NZ_CP041666.1"/>
</dbReference>
<dbReference type="InterPro" id="IPR010852">
    <property type="entry name" value="ABATE"/>
</dbReference>
<proteinExistence type="predicted"/>
<evidence type="ECO:0000313" key="3">
    <source>
        <dbReference type="Proteomes" id="UP000315215"/>
    </source>
</evidence>
<dbReference type="InterPro" id="IPR021005">
    <property type="entry name" value="Znf_CGNR"/>
</dbReference>
<sequence length="174" mass="20080">MNENIETVLSFLNTWEISNRDRVPFENLSTPQALQQFIQTHLGLTNSIDSLDEVRNFRNDLRSSIQTDLEEMINEWLIVRKIVPRVSHAMGKFKLGFSAPSKESVIDQVLIATLETIQDGDINRIKSCPDCKYFFFDKSKSNTKKWCSMNKNSPTGRACGTIAKVRRHREKNKK</sequence>
<dbReference type="EMBL" id="CP041666">
    <property type="protein sequence ID" value="QDP41753.1"/>
    <property type="molecule type" value="Genomic_DNA"/>
</dbReference>
<name>A0A516KK29_9BACI</name>
<evidence type="ECO:0000313" key="2">
    <source>
        <dbReference type="EMBL" id="QDP41753.1"/>
    </source>
</evidence>
<dbReference type="PANTHER" id="PTHR35525:SF3">
    <property type="entry name" value="BLL6575 PROTEIN"/>
    <property type="match status" value="1"/>
</dbReference>
<gene>
    <name evidence="2" type="ORF">FN924_17165</name>
</gene>
<keyword evidence="3" id="KW-1185">Reference proteome</keyword>